<accession>A0ABT4IU38</accession>
<reference evidence="1 2" key="1">
    <citation type="submission" date="2022-02" db="EMBL/GenBank/DDBJ databases">
        <title>Study of halophilic communities from a Mexican lake.</title>
        <authorList>
            <person name="Hernandez-Soto L.M."/>
            <person name="Martinez-Abarca F."/>
            <person name="Ramirez-Saad H.C."/>
            <person name="Aguirre-Garrido J.F."/>
        </authorList>
    </citation>
    <scope>NUCLEOTIDE SEQUENCE [LARGE SCALE GENOMIC DNA]</scope>
    <source>
        <strain evidence="1 2">Hjan13</strain>
    </source>
</reference>
<name>A0ABT4IU38_9GAMM</name>
<organism evidence="1 2">
    <name type="scientific">Vreelandella janggokensis</name>
    <dbReference type="NCBI Taxonomy" id="370767"/>
    <lineage>
        <taxon>Bacteria</taxon>
        <taxon>Pseudomonadati</taxon>
        <taxon>Pseudomonadota</taxon>
        <taxon>Gammaproteobacteria</taxon>
        <taxon>Oceanospirillales</taxon>
        <taxon>Halomonadaceae</taxon>
        <taxon>Vreelandella</taxon>
    </lineage>
</organism>
<comment type="caution">
    <text evidence="1">The sequence shown here is derived from an EMBL/GenBank/DDBJ whole genome shotgun (WGS) entry which is preliminary data.</text>
</comment>
<dbReference type="RefSeq" id="WP_268901629.1">
    <property type="nucleotide sequence ID" value="NZ_JAKNQT010000002.1"/>
</dbReference>
<dbReference type="EMBL" id="JAKNQU010000003">
    <property type="protein sequence ID" value="MCZ0927180.1"/>
    <property type="molecule type" value="Genomic_DNA"/>
</dbReference>
<protein>
    <submittedName>
        <fullName evidence="1">Uncharacterized protein</fullName>
    </submittedName>
</protein>
<evidence type="ECO:0000313" key="1">
    <source>
        <dbReference type="EMBL" id="MCZ0927180.1"/>
    </source>
</evidence>
<evidence type="ECO:0000313" key="2">
    <source>
        <dbReference type="Proteomes" id="UP001321125"/>
    </source>
</evidence>
<dbReference type="Proteomes" id="UP001321125">
    <property type="component" value="Unassembled WGS sequence"/>
</dbReference>
<proteinExistence type="predicted"/>
<keyword evidence="2" id="KW-1185">Reference proteome</keyword>
<gene>
    <name evidence="1" type="ORF">L0635_08820</name>
</gene>
<sequence>MADLDEYDRFCDQVLYGDDNLRKFRTLLSRKRHKFEASVPMESLLST</sequence>